<dbReference type="Pfam" id="PF00595">
    <property type="entry name" value="PDZ"/>
    <property type="match status" value="1"/>
</dbReference>
<dbReference type="PROSITE" id="PS50106">
    <property type="entry name" value="PDZ"/>
    <property type="match status" value="1"/>
</dbReference>
<dbReference type="Pfam" id="PF00169">
    <property type="entry name" value="PH"/>
    <property type="match status" value="2"/>
</dbReference>
<dbReference type="SUPFAM" id="SSF50729">
    <property type="entry name" value="PH domain-like"/>
    <property type="match status" value="2"/>
</dbReference>
<dbReference type="PANTHER" id="PTHR47644:SF1">
    <property type="entry name" value="PDZ DOMAIN-CONTAINING PROTEIN"/>
    <property type="match status" value="1"/>
</dbReference>
<evidence type="ECO:0000259" key="3">
    <source>
        <dbReference type="PROSITE" id="PS50106"/>
    </source>
</evidence>
<dbReference type="InterPro" id="IPR011993">
    <property type="entry name" value="PH-like_dom_sf"/>
</dbReference>
<feature type="region of interest" description="Disordered" evidence="1">
    <location>
        <begin position="688"/>
        <end position="724"/>
    </location>
</feature>
<feature type="compositionally biased region" description="Basic and acidic residues" evidence="1">
    <location>
        <begin position="852"/>
        <end position="863"/>
    </location>
</feature>
<feature type="compositionally biased region" description="Basic residues" evidence="1">
    <location>
        <begin position="136"/>
        <end position="145"/>
    </location>
</feature>
<feature type="region of interest" description="Disordered" evidence="1">
    <location>
        <begin position="1"/>
        <end position="344"/>
    </location>
</feature>
<comment type="caution">
    <text evidence="4">The sequence shown here is derived from an EMBL/GenBank/DDBJ whole genome shotgun (WGS) entry which is preliminary data.</text>
</comment>
<feature type="domain" description="PDZ" evidence="3">
    <location>
        <begin position="1087"/>
        <end position="1148"/>
    </location>
</feature>
<evidence type="ECO:0000313" key="4">
    <source>
        <dbReference type="EMBL" id="KAA0186764.1"/>
    </source>
</evidence>
<name>A0A6A0GSU1_HYAAZ</name>
<proteinExistence type="predicted"/>
<feature type="compositionally biased region" description="Acidic residues" evidence="1">
    <location>
        <begin position="38"/>
        <end position="48"/>
    </location>
</feature>
<feature type="region of interest" description="Disordered" evidence="1">
    <location>
        <begin position="901"/>
        <end position="937"/>
    </location>
</feature>
<dbReference type="PROSITE" id="PS50003">
    <property type="entry name" value="PH_DOMAIN"/>
    <property type="match status" value="2"/>
</dbReference>
<feature type="compositionally biased region" description="Acidic residues" evidence="1">
    <location>
        <begin position="246"/>
        <end position="261"/>
    </location>
</feature>
<dbReference type="SMART" id="SM00228">
    <property type="entry name" value="PDZ"/>
    <property type="match status" value="1"/>
</dbReference>
<feature type="compositionally biased region" description="Basic and acidic residues" evidence="1">
    <location>
        <begin position="262"/>
        <end position="279"/>
    </location>
</feature>
<dbReference type="SUPFAM" id="SSF50156">
    <property type="entry name" value="PDZ domain-like"/>
    <property type="match status" value="1"/>
</dbReference>
<dbReference type="Proteomes" id="UP000711488">
    <property type="component" value="Unassembled WGS sequence"/>
</dbReference>
<dbReference type="InterPro" id="IPR001849">
    <property type="entry name" value="PH_domain"/>
</dbReference>
<feature type="compositionally biased region" description="Basic and acidic residues" evidence="1">
    <location>
        <begin position="118"/>
        <end position="130"/>
    </location>
</feature>
<feature type="compositionally biased region" description="Low complexity" evidence="1">
    <location>
        <begin position="706"/>
        <end position="724"/>
    </location>
</feature>
<dbReference type="Gene3D" id="2.30.29.30">
    <property type="entry name" value="Pleckstrin-homology domain (PH domain)/Phosphotyrosine-binding domain (PTB)"/>
    <property type="match status" value="2"/>
</dbReference>
<dbReference type="EMBL" id="JQDR03015387">
    <property type="protein sequence ID" value="KAA0186764.1"/>
    <property type="molecule type" value="Genomic_DNA"/>
</dbReference>
<feature type="compositionally biased region" description="Basic and acidic residues" evidence="1">
    <location>
        <begin position="818"/>
        <end position="829"/>
    </location>
</feature>
<evidence type="ECO:0000256" key="1">
    <source>
        <dbReference type="SAM" id="MobiDB-lite"/>
    </source>
</evidence>
<dbReference type="InterPro" id="IPR036034">
    <property type="entry name" value="PDZ_sf"/>
</dbReference>
<dbReference type="SMART" id="SM00233">
    <property type="entry name" value="PH"/>
    <property type="match status" value="2"/>
</dbReference>
<feature type="compositionally biased region" description="Basic and acidic residues" evidence="1">
    <location>
        <begin position="167"/>
        <end position="177"/>
    </location>
</feature>
<feature type="domain" description="PH" evidence="2">
    <location>
        <begin position="1177"/>
        <end position="1282"/>
    </location>
</feature>
<evidence type="ECO:0000259" key="2">
    <source>
        <dbReference type="PROSITE" id="PS50003"/>
    </source>
</evidence>
<reference evidence="4" key="2">
    <citation type="journal article" date="2018" name="Environ. Sci. Technol.">
        <title>The Toxicogenome of Hyalella azteca: A Model for Sediment Ecotoxicology and Evolutionary Toxicology.</title>
        <authorList>
            <person name="Poynton H.C."/>
            <person name="Hasenbein S."/>
            <person name="Benoit J.B."/>
            <person name="Sepulveda M.S."/>
            <person name="Poelchau M.F."/>
            <person name="Hughes D.S.T."/>
            <person name="Murali S.C."/>
            <person name="Chen S."/>
            <person name="Glastad K.M."/>
            <person name="Goodisman M.A.D."/>
            <person name="Werren J.H."/>
            <person name="Vineis J.H."/>
            <person name="Bowen J.L."/>
            <person name="Friedrich M."/>
            <person name="Jones J."/>
            <person name="Robertson H.M."/>
            <person name="Feyereisen R."/>
            <person name="Mechler-Hickson A."/>
            <person name="Mathers N."/>
            <person name="Lee C.E."/>
            <person name="Colbourne J.K."/>
            <person name="Biales A."/>
            <person name="Johnston J.S."/>
            <person name="Wellborn G.A."/>
            <person name="Rosendale A.J."/>
            <person name="Cridge A.G."/>
            <person name="Munoz-Torres M.C."/>
            <person name="Bain P.A."/>
            <person name="Manny A.R."/>
            <person name="Major K.M."/>
            <person name="Lambert F.N."/>
            <person name="Vulpe C.D."/>
            <person name="Tuck P."/>
            <person name="Blalock B.J."/>
            <person name="Lin Y.Y."/>
            <person name="Smith M.E."/>
            <person name="Ochoa-Acuna H."/>
            <person name="Chen M.M."/>
            <person name="Childers C.P."/>
            <person name="Qu J."/>
            <person name="Dugan S."/>
            <person name="Lee S.L."/>
            <person name="Chao H."/>
            <person name="Dinh H."/>
            <person name="Han Y."/>
            <person name="Doddapaneni H."/>
            <person name="Worley K.C."/>
            <person name="Muzny D.M."/>
            <person name="Gibbs R.A."/>
            <person name="Richards S."/>
        </authorList>
    </citation>
    <scope>NUCLEOTIDE SEQUENCE</scope>
    <source>
        <strain evidence="4">HAZT.00-mixed</strain>
        <tissue evidence="4">Whole organism</tissue>
    </source>
</reference>
<protein>
    <recommendedName>
        <fullName evidence="5">PDZ domain-containing protein</fullName>
    </recommendedName>
</protein>
<feature type="compositionally biased region" description="Polar residues" evidence="1">
    <location>
        <begin position="328"/>
        <end position="340"/>
    </location>
</feature>
<feature type="region of interest" description="Disordered" evidence="1">
    <location>
        <begin position="818"/>
        <end position="863"/>
    </location>
</feature>
<organism evidence="4">
    <name type="scientific">Hyalella azteca</name>
    <name type="common">Amphipod</name>
    <dbReference type="NCBI Taxonomy" id="294128"/>
    <lineage>
        <taxon>Eukaryota</taxon>
        <taxon>Metazoa</taxon>
        <taxon>Ecdysozoa</taxon>
        <taxon>Arthropoda</taxon>
        <taxon>Crustacea</taxon>
        <taxon>Multicrustacea</taxon>
        <taxon>Malacostraca</taxon>
        <taxon>Eumalacostraca</taxon>
        <taxon>Peracarida</taxon>
        <taxon>Amphipoda</taxon>
        <taxon>Senticaudata</taxon>
        <taxon>Talitrida</taxon>
        <taxon>Talitroidea</taxon>
        <taxon>Hyalellidae</taxon>
        <taxon>Hyalella</taxon>
    </lineage>
</organism>
<reference evidence="4" key="1">
    <citation type="submission" date="2014-08" db="EMBL/GenBank/DDBJ databases">
        <authorList>
            <person name="Murali S."/>
            <person name="Richards S."/>
            <person name="Bandaranaike D."/>
            <person name="Bellair M."/>
            <person name="Blankenburg K."/>
            <person name="Chao H."/>
            <person name="Dinh H."/>
            <person name="Doddapaneni H."/>
            <person name="Dugan-Rocha S."/>
            <person name="Elkadiri S."/>
            <person name="Gnanaolivu R."/>
            <person name="Hughes D."/>
            <person name="Lee S."/>
            <person name="Li M."/>
            <person name="Ming W."/>
            <person name="Munidasa M."/>
            <person name="Muniz J."/>
            <person name="Nguyen L."/>
            <person name="Osuji N."/>
            <person name="Pu L.-L."/>
            <person name="Puazo M."/>
            <person name="Skinner E."/>
            <person name="Qu C."/>
            <person name="Quiroz J."/>
            <person name="Raj R."/>
            <person name="Weissenberger G."/>
            <person name="Xin Y."/>
            <person name="Zou X."/>
            <person name="Han Y."/>
            <person name="Worley K."/>
            <person name="Muzny D."/>
            <person name="Gibbs R."/>
        </authorList>
    </citation>
    <scope>NUCLEOTIDE SEQUENCE</scope>
    <source>
        <strain evidence="4">HAZT.00-mixed</strain>
        <tissue evidence="4">Whole organism</tissue>
    </source>
</reference>
<accession>A0A6A0GSU1</accession>
<feature type="domain" description="PH" evidence="2">
    <location>
        <begin position="1307"/>
        <end position="1404"/>
    </location>
</feature>
<dbReference type="PANTHER" id="PTHR47644">
    <property type="entry name" value="AGAP008221-PA"/>
    <property type="match status" value="1"/>
</dbReference>
<dbReference type="Gene3D" id="2.30.42.10">
    <property type="match status" value="1"/>
</dbReference>
<dbReference type="InterPro" id="IPR001478">
    <property type="entry name" value="PDZ"/>
</dbReference>
<sequence>MQPDTTALRKSTKSAEKELPCDDDYESICGDRNREGGESGEEGDDESNANDHNDDGNDRDDDESGEGNGGSSDGSSGDGNDGSEKSRHKFVKEEKDADEETPARYMTRASIVLSTAKIAEDSRAIEETKSKNRSSSIKKRRKAHTRYLDDKNADSDYGAMARPQNSGRDRKNDDRTRISSKFDASNAVISPGKDNDLDTHPNAATYYSATPTESLRKKFDGEDEEVHDETAAQLDRVQNPKILIEPETEEDFLSDDNDEENTYTKKFDDKSVKDKEKLSRNLPVDSWSIEEKEGDGEVNTDAEKKTSNIPDSDASSFSKEEKLKRSSMRTQATQTDQPQPIQMMGKSLPQLDICSTAEDKARMVSQAAQTMSNGDLDPHRRLVKSLSEAANSDLVRCDLYDLDRLAPPARYQNESRMQRVPSFDLAEDEYSLSPHDLRGLSESSDVFLSESPVKCRKTALHKTMSEGEILQEKKRALKLSSGYVDVEINGCNDSEEDIIEPHCVDECSLDLSHSRIFSQESLIDDEQLDEDSFHEYLLADDSATPSSEARKISVVSSDTGVKRCDANEIREENIIQNKLDTKFFEMRPNLEEESPEVSPIEVSSYHEILDACEESVSESQVTVVPRRLNLGGSGQLIMSDSENGNAVMPEHSGKNLYVKQSSLYGSSLEEDEESLRLRATMSRPSITNLSSLSDAPSNTTEYLTPDSFIAPTSPSSSSSDCDKAIASSTDEYGSVISGDSMTVKSDGFDHDGEDPDLIIEENYMEKLVQELKSSDFSPSKLLSKLESHQTRSTYVPLGQRTIDNQDNGHSLANVEKKYQKEKNKSKTPDEVTTPGMVRSPAMHEGFSGHSLEWGDHPRQEGEDDERGVHCEAYRAFPWLLLAAWDELRVWRKDSGPSTIPIPPHVRIKGFDSDEENADDQNTEAAANRRGSGDSTCSEKDFRRKYQAVTHRLVHRKASIEMFRRLANNTFQFILNAQRIASDFHQYLCLVSVRVLGSEYSLGKCQTCVPLSVMHVAMQARASDVQQLQFAGTRRAVRTAQARKPKGAKSSVISHVMEHLFRDMLRLWCRQNQAGRFIDQRDTESDRTVYVSRASGEFGFRIHGSRPVVVSAIEVDTPAETSGLEVGDIVLSINDVSVLEASHSEVVKLAHSGGCDTLKLEVARTCNLLAPLITTDPTPLCAGYLYKLGAAHRAPGSSAITRRWHRRWFALTKDHCLYHYKREGDPHPLGAVVLRGHTVHAFSTASRPYAFTVSLAGEVGLQLAAHTAEARGRWGHVITQASEQAAQRDELLEASARRVQQAPGSIAAPDCFGYLHKLGARWHLWKRRYCVLKDACLYLYYDTDATQAIGVVYLHGYRVQSTSIGGKKHVFELLPPESKFRHFYFHADSDYDKKRWLAAFEYSIDRWIKLA</sequence>
<evidence type="ECO:0008006" key="5">
    <source>
        <dbReference type="Google" id="ProtNLM"/>
    </source>
</evidence>
<feature type="compositionally biased region" description="Acidic residues" evidence="1">
    <location>
        <begin position="912"/>
        <end position="921"/>
    </location>
</feature>
<feature type="compositionally biased region" description="Polar residues" evidence="1">
    <location>
        <begin position="688"/>
        <end position="702"/>
    </location>
</feature>
<reference evidence="4" key="3">
    <citation type="submission" date="2019-06" db="EMBL/GenBank/DDBJ databases">
        <authorList>
            <person name="Poynton C."/>
            <person name="Hasenbein S."/>
            <person name="Benoit J.B."/>
            <person name="Sepulveda M.S."/>
            <person name="Poelchau M.F."/>
            <person name="Murali S.C."/>
            <person name="Chen S."/>
            <person name="Glastad K.M."/>
            <person name="Werren J.H."/>
            <person name="Vineis J.H."/>
            <person name="Bowen J.L."/>
            <person name="Friedrich M."/>
            <person name="Jones J."/>
            <person name="Robertson H.M."/>
            <person name="Feyereisen R."/>
            <person name="Mechler-Hickson A."/>
            <person name="Mathers N."/>
            <person name="Lee C.E."/>
            <person name="Colbourne J.K."/>
            <person name="Biales A."/>
            <person name="Johnston J.S."/>
            <person name="Wellborn G.A."/>
            <person name="Rosendale A.J."/>
            <person name="Cridge A.G."/>
            <person name="Munoz-Torres M.C."/>
            <person name="Bain P.A."/>
            <person name="Manny A.R."/>
            <person name="Major K.M."/>
            <person name="Lambert F.N."/>
            <person name="Vulpe C.D."/>
            <person name="Tuck P."/>
            <person name="Blalock B.J."/>
            <person name="Lin Y.-Y."/>
            <person name="Smith M.E."/>
            <person name="Ochoa-Acuna H."/>
            <person name="Chen M.-J.M."/>
            <person name="Childers C.P."/>
            <person name="Qu J."/>
            <person name="Dugan S."/>
            <person name="Lee S.L."/>
            <person name="Chao H."/>
            <person name="Dinh H."/>
            <person name="Han Y."/>
            <person name="Doddapaneni H."/>
            <person name="Worley K.C."/>
            <person name="Muzny D.M."/>
            <person name="Gibbs R.A."/>
            <person name="Richards S."/>
        </authorList>
    </citation>
    <scope>NUCLEOTIDE SEQUENCE</scope>
    <source>
        <strain evidence="4">HAZT.00-mixed</strain>
        <tissue evidence="4">Whole organism</tissue>
    </source>
</reference>
<feature type="compositionally biased region" description="Gly residues" evidence="1">
    <location>
        <begin position="66"/>
        <end position="80"/>
    </location>
</feature>
<gene>
    <name evidence="4" type="ORF">HAZT_HAZT009786</name>
</gene>
<feature type="compositionally biased region" description="Polar residues" evidence="1">
    <location>
        <begin position="307"/>
        <end position="317"/>
    </location>
</feature>